<feature type="transmembrane region" description="Helical" evidence="2">
    <location>
        <begin position="110"/>
        <end position="129"/>
    </location>
</feature>
<feature type="non-terminal residue" evidence="3">
    <location>
        <position position="1"/>
    </location>
</feature>
<feature type="region of interest" description="Disordered" evidence="1">
    <location>
        <begin position="1"/>
        <end position="29"/>
    </location>
</feature>
<proteinExistence type="predicted"/>
<sequence>LKKLAEYDQSTSTDRPIFLNGDEGHSVQDKESIENSFNEIADLEPEATMDTGLPSAEDIHPLAVQEPPREADICQLIEECCEEVPEEQKLDIEKTMLDLVKICHHKVMSLSVKILLQLMFVIIILRFYSIPT</sequence>
<keyword evidence="2" id="KW-1133">Transmembrane helix</keyword>
<reference evidence="3" key="1">
    <citation type="journal article" date="2019" name="Sci. Rep.">
        <title>Draft genome of Tanacetum cinerariifolium, the natural source of mosquito coil.</title>
        <authorList>
            <person name="Yamashiro T."/>
            <person name="Shiraishi A."/>
            <person name="Satake H."/>
            <person name="Nakayama K."/>
        </authorList>
    </citation>
    <scope>NUCLEOTIDE SEQUENCE</scope>
</reference>
<evidence type="ECO:0000256" key="1">
    <source>
        <dbReference type="SAM" id="MobiDB-lite"/>
    </source>
</evidence>
<keyword evidence="2" id="KW-0472">Membrane</keyword>
<feature type="non-terminal residue" evidence="3">
    <location>
        <position position="132"/>
    </location>
</feature>
<accession>A0A699T4I6</accession>
<comment type="caution">
    <text evidence="3">The sequence shown here is derived from an EMBL/GenBank/DDBJ whole genome shotgun (WGS) entry which is preliminary data.</text>
</comment>
<evidence type="ECO:0000313" key="3">
    <source>
        <dbReference type="EMBL" id="GFD05127.1"/>
    </source>
</evidence>
<name>A0A699T4I6_TANCI</name>
<dbReference type="AlphaFoldDB" id="A0A699T4I6"/>
<keyword evidence="2" id="KW-0812">Transmembrane</keyword>
<dbReference type="EMBL" id="BKCJ011216183">
    <property type="protein sequence ID" value="GFD05127.1"/>
    <property type="molecule type" value="Genomic_DNA"/>
</dbReference>
<gene>
    <name evidence="3" type="ORF">Tci_877096</name>
</gene>
<organism evidence="3">
    <name type="scientific">Tanacetum cinerariifolium</name>
    <name type="common">Dalmatian daisy</name>
    <name type="synonym">Chrysanthemum cinerariifolium</name>
    <dbReference type="NCBI Taxonomy" id="118510"/>
    <lineage>
        <taxon>Eukaryota</taxon>
        <taxon>Viridiplantae</taxon>
        <taxon>Streptophyta</taxon>
        <taxon>Embryophyta</taxon>
        <taxon>Tracheophyta</taxon>
        <taxon>Spermatophyta</taxon>
        <taxon>Magnoliopsida</taxon>
        <taxon>eudicotyledons</taxon>
        <taxon>Gunneridae</taxon>
        <taxon>Pentapetalae</taxon>
        <taxon>asterids</taxon>
        <taxon>campanulids</taxon>
        <taxon>Asterales</taxon>
        <taxon>Asteraceae</taxon>
        <taxon>Asteroideae</taxon>
        <taxon>Anthemideae</taxon>
        <taxon>Anthemidinae</taxon>
        <taxon>Tanacetum</taxon>
    </lineage>
</organism>
<evidence type="ECO:0000256" key="2">
    <source>
        <dbReference type="SAM" id="Phobius"/>
    </source>
</evidence>
<protein>
    <submittedName>
        <fullName evidence="3">Uncharacterized protein</fullName>
    </submittedName>
</protein>